<dbReference type="Gene3D" id="3.30.365.10">
    <property type="entry name" value="Aldehyde oxidase/xanthine dehydrogenase, molybdopterin binding domain"/>
    <property type="match status" value="2"/>
</dbReference>
<dbReference type="PANTHER" id="PTHR11908">
    <property type="entry name" value="XANTHINE DEHYDROGENASE"/>
    <property type="match status" value="1"/>
</dbReference>
<dbReference type="InterPro" id="IPR000674">
    <property type="entry name" value="Ald_Oxase/Xan_DH_a/b"/>
</dbReference>
<feature type="region of interest" description="Disordered" evidence="3">
    <location>
        <begin position="280"/>
        <end position="317"/>
    </location>
</feature>
<feature type="domain" description="Aldehyde oxidase/xanthine dehydrogenase a/b hammerhead" evidence="4">
    <location>
        <begin position="22"/>
        <end position="126"/>
    </location>
</feature>
<keyword evidence="2" id="KW-0560">Oxidoreductase</keyword>
<evidence type="ECO:0000256" key="2">
    <source>
        <dbReference type="ARBA" id="ARBA00023002"/>
    </source>
</evidence>
<dbReference type="AlphaFoldDB" id="A0A499VRV0"/>
<gene>
    <name evidence="5" type="ORF">SAVMC3_83690</name>
</gene>
<accession>A0A499VRV0</accession>
<dbReference type="InterPro" id="IPR008274">
    <property type="entry name" value="AldOxase/xan_DH_MoCoBD1"/>
</dbReference>
<evidence type="ECO:0000256" key="3">
    <source>
        <dbReference type="SAM" id="MobiDB-lite"/>
    </source>
</evidence>
<dbReference type="PANTHER" id="PTHR11908:SF132">
    <property type="entry name" value="ALDEHYDE OXIDASE 1-RELATED"/>
    <property type="match status" value="1"/>
</dbReference>
<feature type="compositionally biased region" description="Low complexity" evidence="3">
    <location>
        <begin position="294"/>
        <end position="310"/>
    </location>
</feature>
<dbReference type="Pfam" id="PF02738">
    <property type="entry name" value="MoCoBD_1"/>
    <property type="match status" value="1"/>
</dbReference>
<keyword evidence="1" id="KW-0500">Molybdenum</keyword>
<reference evidence="5" key="1">
    <citation type="submission" date="2019-04" db="EMBL/GenBank/DDBJ databases">
        <title>Draft genome sequences of Streptomyces avermitilis MC3.</title>
        <authorList>
            <person name="Komaki H."/>
            <person name="Tamura T."/>
            <person name="Hosoyama A."/>
        </authorList>
    </citation>
    <scope>NUCLEOTIDE SEQUENCE</scope>
    <source>
        <strain evidence="5">MC3</strain>
    </source>
</reference>
<proteinExistence type="predicted"/>
<dbReference type="SUPFAM" id="SSF54665">
    <property type="entry name" value="CO dehydrogenase molybdoprotein N-domain-like"/>
    <property type="match status" value="1"/>
</dbReference>
<dbReference type="InterPro" id="IPR037165">
    <property type="entry name" value="AldOxase/xan_DH_Mopterin-bd_sf"/>
</dbReference>
<dbReference type="Gene3D" id="3.90.1170.50">
    <property type="entry name" value="Aldehyde oxidase/xanthine dehydrogenase, a/b hammerhead"/>
    <property type="match status" value="1"/>
</dbReference>
<protein>
    <recommendedName>
        <fullName evidence="4">Aldehyde oxidase/xanthine dehydrogenase a/b hammerhead domain-containing protein</fullName>
    </recommendedName>
</protein>
<dbReference type="Pfam" id="PF01315">
    <property type="entry name" value="Ald_Xan_dh_C"/>
    <property type="match status" value="1"/>
</dbReference>
<dbReference type="InterPro" id="IPR036856">
    <property type="entry name" value="Ald_Oxase/Xan_DH_a/b_sf"/>
</dbReference>
<evidence type="ECO:0000256" key="1">
    <source>
        <dbReference type="ARBA" id="ARBA00022505"/>
    </source>
</evidence>
<evidence type="ECO:0000259" key="4">
    <source>
        <dbReference type="SMART" id="SM01008"/>
    </source>
</evidence>
<dbReference type="GO" id="GO:0016491">
    <property type="term" value="F:oxidoreductase activity"/>
    <property type="evidence" value="ECO:0007669"/>
    <property type="project" value="UniProtKB-KW"/>
</dbReference>
<feature type="region of interest" description="Disordered" evidence="3">
    <location>
        <begin position="1"/>
        <end position="21"/>
    </location>
</feature>
<name>A0A499VRV0_STRAX</name>
<dbReference type="EMBL" id="AP019621">
    <property type="protein sequence ID" value="BBJ55740.1"/>
    <property type="molecule type" value="Genomic_DNA"/>
</dbReference>
<dbReference type="SMART" id="SM01008">
    <property type="entry name" value="Ald_Xan_dh_C"/>
    <property type="match status" value="1"/>
</dbReference>
<organism evidence="5">
    <name type="scientific">Streptomyces avermitilis</name>
    <dbReference type="NCBI Taxonomy" id="33903"/>
    <lineage>
        <taxon>Bacteria</taxon>
        <taxon>Bacillati</taxon>
        <taxon>Actinomycetota</taxon>
        <taxon>Actinomycetes</taxon>
        <taxon>Kitasatosporales</taxon>
        <taxon>Streptomycetaceae</taxon>
        <taxon>Streptomyces</taxon>
    </lineage>
</organism>
<dbReference type="SUPFAM" id="SSF56003">
    <property type="entry name" value="Molybdenum cofactor-binding domain"/>
    <property type="match status" value="1"/>
</dbReference>
<dbReference type="GO" id="GO:0005506">
    <property type="term" value="F:iron ion binding"/>
    <property type="evidence" value="ECO:0007669"/>
    <property type="project" value="InterPro"/>
</dbReference>
<dbReference type="InterPro" id="IPR016208">
    <property type="entry name" value="Ald_Oxase/xanthine_DH-like"/>
</dbReference>
<feature type="compositionally biased region" description="Basic and acidic residues" evidence="3">
    <location>
        <begin position="12"/>
        <end position="21"/>
    </location>
</feature>
<evidence type="ECO:0000313" key="5">
    <source>
        <dbReference type="EMBL" id="BBJ55740.1"/>
    </source>
</evidence>
<sequence length="317" mass="33751">MADAPTALGAPVERREGRDKVTGTARYAAEYPLPGRAHGWPVPAAIGRGAVRAIDARAALDLPGVLAVLTHENAPRLAEPEDPTLAVLQNPRVPHRGWFVALVVAETLEEARAGAAAVRVDYAAEDHDVTLTETHPEAYTPDTANGGYPAHREHGDPEWAFTSAPVRVDVGYRLPPLHNHPMEPHAATASWQGGRLVVHDSSQGATTVRTVLAGLFELPEDRVTVVAEHVGGGFGCKGTPRPHVVLAAMAARETGRPVTVALPRRFLPAVVGHRAPHCTASAWAPRPTGPWPPSCTRSPPTRPGSRSSSNRPRHPRA</sequence>